<evidence type="ECO:0000313" key="3">
    <source>
        <dbReference type="Proteomes" id="UP000218181"/>
    </source>
</evidence>
<dbReference type="Proteomes" id="UP000218181">
    <property type="component" value="Unassembled WGS sequence"/>
</dbReference>
<sequence length="78" mass="9177">MPLTNAEDFGTEKDGSKSTEYCHFCYQNGTWTQPNITLEETIAKGHEAIDRMEINPLKKWFFRTFCGMQIKGLKRWKK</sequence>
<organism evidence="2 3">
    <name type="scientific">Lactococcus fujiensis JCM 16395</name>
    <dbReference type="NCBI Taxonomy" id="1291764"/>
    <lineage>
        <taxon>Bacteria</taxon>
        <taxon>Bacillati</taxon>
        <taxon>Bacillota</taxon>
        <taxon>Bacilli</taxon>
        <taxon>Lactobacillales</taxon>
        <taxon>Streptococcaceae</taxon>
        <taxon>Lactococcus</taxon>
    </lineage>
</organism>
<dbReference type="STRING" id="1291764.GCA_001311235_01256"/>
<dbReference type="EMBL" id="JXJU01000002">
    <property type="protein sequence ID" value="PCS00902.1"/>
    <property type="molecule type" value="Genomic_DNA"/>
</dbReference>
<keyword evidence="3" id="KW-1185">Reference proteome</keyword>
<proteinExistence type="predicted"/>
<protein>
    <recommendedName>
        <fullName evidence="1">Putative zinc ribbon domain-containing protein</fullName>
    </recommendedName>
</protein>
<dbReference type="Pfam" id="PF12674">
    <property type="entry name" value="Zn_ribbon_2"/>
    <property type="match status" value="1"/>
</dbReference>
<reference evidence="2 3" key="1">
    <citation type="submission" date="2014-12" db="EMBL/GenBank/DDBJ databases">
        <title>Draft genome sequences of 10 type strains of Lactococcus.</title>
        <authorList>
            <person name="Sun Z."/>
            <person name="Zhong Z."/>
            <person name="Liu W."/>
            <person name="Zhang W."/>
            <person name="Zhang H."/>
        </authorList>
    </citation>
    <scope>NUCLEOTIDE SEQUENCE [LARGE SCALE GENOMIC DNA]</scope>
    <source>
        <strain evidence="2 3">JCM 16395</strain>
    </source>
</reference>
<accession>A0A2A5RNG1</accession>
<evidence type="ECO:0000259" key="1">
    <source>
        <dbReference type="Pfam" id="PF12674"/>
    </source>
</evidence>
<name>A0A2A5RNG1_9LACT</name>
<feature type="domain" description="Putative zinc ribbon" evidence="1">
    <location>
        <begin position="1"/>
        <end position="77"/>
    </location>
</feature>
<evidence type="ECO:0000313" key="2">
    <source>
        <dbReference type="EMBL" id="PCS00902.1"/>
    </source>
</evidence>
<comment type="caution">
    <text evidence="2">The sequence shown here is derived from an EMBL/GenBank/DDBJ whole genome shotgun (WGS) entry which is preliminary data.</text>
</comment>
<gene>
    <name evidence="2" type="ORF">RT41_GL000692</name>
</gene>
<dbReference type="AlphaFoldDB" id="A0A2A5RNG1"/>
<dbReference type="InterPro" id="IPR025868">
    <property type="entry name" value="Zn_ribbon_dom_put"/>
</dbReference>